<comment type="caution">
    <text evidence="2">The sequence shown here is derived from an EMBL/GenBank/DDBJ whole genome shotgun (WGS) entry which is preliminary data.</text>
</comment>
<proteinExistence type="predicted"/>
<gene>
    <name evidence="2" type="ORF">GTK09_18720</name>
</gene>
<evidence type="ECO:0000313" key="2">
    <source>
        <dbReference type="EMBL" id="NDW06458.1"/>
    </source>
</evidence>
<keyword evidence="1" id="KW-1133">Transmembrane helix</keyword>
<dbReference type="RefSeq" id="WP_163464957.1">
    <property type="nucleotide sequence ID" value="NZ_JAAAMG010000017.1"/>
</dbReference>
<evidence type="ECO:0000313" key="3">
    <source>
        <dbReference type="Proteomes" id="UP000469011"/>
    </source>
</evidence>
<dbReference type="EMBL" id="JAAAMG010000017">
    <property type="protein sequence ID" value="NDW06458.1"/>
    <property type="molecule type" value="Genomic_DNA"/>
</dbReference>
<keyword evidence="3" id="KW-1185">Reference proteome</keyword>
<organism evidence="2 3">
    <name type="scientific">Jiella pacifica</name>
    <dbReference type="NCBI Taxonomy" id="2696469"/>
    <lineage>
        <taxon>Bacteria</taxon>
        <taxon>Pseudomonadati</taxon>
        <taxon>Pseudomonadota</taxon>
        <taxon>Alphaproteobacteria</taxon>
        <taxon>Hyphomicrobiales</taxon>
        <taxon>Aurantimonadaceae</taxon>
        <taxon>Jiella</taxon>
    </lineage>
</organism>
<protein>
    <submittedName>
        <fullName evidence="2">Uncharacterized protein</fullName>
    </submittedName>
</protein>
<dbReference type="AlphaFoldDB" id="A0A6N9TC49"/>
<dbReference type="Proteomes" id="UP000469011">
    <property type="component" value="Unassembled WGS sequence"/>
</dbReference>
<keyword evidence="1" id="KW-0472">Membrane</keyword>
<feature type="transmembrane region" description="Helical" evidence="1">
    <location>
        <begin position="61"/>
        <end position="83"/>
    </location>
</feature>
<accession>A0A6N9TC49</accession>
<sequence length="93" mass="9940">MTLPTNEGLEKEGRKQPTDADIEAAKLTATFLNGLAVSLSAVGAFAPIFHSMYVAGEFPVAGWQLGLVSVVCFAVSVALHLCGRSYLTRELRK</sequence>
<reference evidence="2 3" key="1">
    <citation type="submission" date="2020-01" db="EMBL/GenBank/DDBJ databases">
        <title>Jiella pacifica sp. nov.</title>
        <authorList>
            <person name="Xue Z."/>
            <person name="Zhu S."/>
            <person name="Chen J."/>
            <person name="Yang J."/>
        </authorList>
    </citation>
    <scope>NUCLEOTIDE SEQUENCE [LARGE SCALE GENOMIC DNA]</scope>
    <source>
        <strain evidence="2 3">40Bstr34</strain>
    </source>
</reference>
<feature type="transmembrane region" description="Helical" evidence="1">
    <location>
        <begin position="31"/>
        <end position="49"/>
    </location>
</feature>
<keyword evidence="1" id="KW-0812">Transmembrane</keyword>
<name>A0A6N9TC49_9HYPH</name>
<evidence type="ECO:0000256" key="1">
    <source>
        <dbReference type="SAM" id="Phobius"/>
    </source>
</evidence>